<sequence>MAPRILSMPRIGISAPIGVSTVPGGVLTPPNDVKTVGIWRDGAALAADQGTTLLAGHVNMIGQGNGALFNLALMRPGDIIHTSDDAGRTTVWRVTRVVERPKADGVEESVLDGPTGPRRLAVVTCGGELTYDNGVGDYADNIYLYADAVA</sequence>
<accession>A0A541B0L2</accession>
<keyword evidence="1" id="KW-0378">Hydrolase</keyword>
<dbReference type="Gene3D" id="2.40.260.10">
    <property type="entry name" value="Sortase"/>
    <property type="match status" value="1"/>
</dbReference>
<dbReference type="SUPFAM" id="SSF63817">
    <property type="entry name" value="Sortase"/>
    <property type="match status" value="1"/>
</dbReference>
<protein>
    <submittedName>
        <fullName evidence="2">Class F sortase</fullName>
    </submittedName>
</protein>
<name>A0A541B0L2_9NOCA</name>
<dbReference type="OrthoDB" id="525039at2"/>
<dbReference type="CDD" id="cd05829">
    <property type="entry name" value="Sortase_F"/>
    <property type="match status" value="1"/>
</dbReference>
<comment type="caution">
    <text evidence="2">The sequence shown here is derived from an EMBL/GenBank/DDBJ whole genome shotgun (WGS) entry which is preliminary data.</text>
</comment>
<dbReference type="Pfam" id="PF04203">
    <property type="entry name" value="Sortase"/>
    <property type="match status" value="1"/>
</dbReference>
<dbReference type="InterPro" id="IPR005754">
    <property type="entry name" value="Sortase"/>
</dbReference>
<dbReference type="EMBL" id="VIGH01000010">
    <property type="protein sequence ID" value="TQF65840.1"/>
    <property type="molecule type" value="Genomic_DNA"/>
</dbReference>
<evidence type="ECO:0000313" key="3">
    <source>
        <dbReference type="Proteomes" id="UP000316256"/>
    </source>
</evidence>
<dbReference type="Proteomes" id="UP000316256">
    <property type="component" value="Unassembled WGS sequence"/>
</dbReference>
<evidence type="ECO:0000313" key="2">
    <source>
        <dbReference type="EMBL" id="TQF65840.1"/>
    </source>
</evidence>
<dbReference type="InterPro" id="IPR042001">
    <property type="entry name" value="Sortase_F"/>
</dbReference>
<dbReference type="InterPro" id="IPR023365">
    <property type="entry name" value="Sortase_dom-sf"/>
</dbReference>
<dbReference type="AlphaFoldDB" id="A0A541B0L2"/>
<proteinExistence type="predicted"/>
<organism evidence="2 3">
    <name type="scientific">Rhodococcus spelaei</name>
    <dbReference type="NCBI Taxonomy" id="2546320"/>
    <lineage>
        <taxon>Bacteria</taxon>
        <taxon>Bacillati</taxon>
        <taxon>Actinomycetota</taxon>
        <taxon>Actinomycetes</taxon>
        <taxon>Mycobacteriales</taxon>
        <taxon>Nocardiaceae</taxon>
        <taxon>Rhodococcus</taxon>
    </lineage>
</organism>
<keyword evidence="3" id="KW-1185">Reference proteome</keyword>
<evidence type="ECO:0000256" key="1">
    <source>
        <dbReference type="ARBA" id="ARBA00022801"/>
    </source>
</evidence>
<gene>
    <name evidence="2" type="ORF">FK531_20270</name>
</gene>
<dbReference type="GO" id="GO:0016787">
    <property type="term" value="F:hydrolase activity"/>
    <property type="evidence" value="ECO:0007669"/>
    <property type="project" value="UniProtKB-KW"/>
</dbReference>
<reference evidence="2 3" key="1">
    <citation type="submission" date="2019-06" db="EMBL/GenBank/DDBJ databases">
        <title>Rhodococcus spaelei sp. nov., isolated from a cave.</title>
        <authorList>
            <person name="Lee S.D."/>
        </authorList>
    </citation>
    <scope>NUCLEOTIDE SEQUENCE [LARGE SCALE GENOMIC DNA]</scope>
    <source>
        <strain evidence="2 3">C9-5</strain>
    </source>
</reference>